<name>A0A4P7NI16_PYROR</name>
<feature type="compositionally biased region" description="Polar residues" evidence="1">
    <location>
        <begin position="27"/>
        <end position="37"/>
    </location>
</feature>
<sequence>MRTTSIVVLFTLASGALSMPGHADNTAPATGTHTIKTGSGKAAATNGGPGSLKRTKTCDVHLTWGEGYLDYKDYIAQGLFLCSQLGGKWPGKSELTGAVRCTEVPLSVSRIGTVWARLKNGMAHQLQYGCLGDD</sequence>
<feature type="chain" id="PRO_5020578331" description="Ecp2 effector protein domain-containing protein" evidence="2">
    <location>
        <begin position="19"/>
        <end position="134"/>
    </location>
</feature>
<gene>
    <name evidence="3" type="ORF">PoMZ_08578</name>
</gene>
<feature type="signal peptide" evidence="2">
    <location>
        <begin position="1"/>
        <end position="18"/>
    </location>
</feature>
<evidence type="ECO:0000256" key="2">
    <source>
        <dbReference type="SAM" id="SignalP"/>
    </source>
</evidence>
<evidence type="ECO:0000313" key="3">
    <source>
        <dbReference type="EMBL" id="QBZ61624.1"/>
    </source>
</evidence>
<organism evidence="3 4">
    <name type="scientific">Pyricularia oryzae</name>
    <name type="common">Rice blast fungus</name>
    <name type="synonym">Magnaporthe oryzae</name>
    <dbReference type="NCBI Taxonomy" id="318829"/>
    <lineage>
        <taxon>Eukaryota</taxon>
        <taxon>Fungi</taxon>
        <taxon>Dikarya</taxon>
        <taxon>Ascomycota</taxon>
        <taxon>Pezizomycotina</taxon>
        <taxon>Sordariomycetes</taxon>
        <taxon>Sordariomycetidae</taxon>
        <taxon>Magnaporthales</taxon>
        <taxon>Pyriculariaceae</taxon>
        <taxon>Pyricularia</taxon>
    </lineage>
</organism>
<proteinExistence type="predicted"/>
<dbReference type="Proteomes" id="UP000294847">
    <property type="component" value="Chromosome 4"/>
</dbReference>
<protein>
    <recommendedName>
        <fullName evidence="5">Ecp2 effector protein domain-containing protein</fullName>
    </recommendedName>
</protein>
<dbReference type="AlphaFoldDB" id="A0A4P7NI16"/>
<evidence type="ECO:0008006" key="5">
    <source>
        <dbReference type="Google" id="ProtNLM"/>
    </source>
</evidence>
<evidence type="ECO:0000256" key="1">
    <source>
        <dbReference type="SAM" id="MobiDB-lite"/>
    </source>
</evidence>
<dbReference type="EMBL" id="CP034207">
    <property type="protein sequence ID" value="QBZ61624.1"/>
    <property type="molecule type" value="Genomic_DNA"/>
</dbReference>
<accession>A0A4P7NI16</accession>
<keyword evidence="2" id="KW-0732">Signal</keyword>
<feature type="region of interest" description="Disordered" evidence="1">
    <location>
        <begin position="21"/>
        <end position="48"/>
    </location>
</feature>
<reference evidence="3 4" key="1">
    <citation type="journal article" date="2019" name="Mol. Biol. Evol.">
        <title>Blast fungal genomes show frequent chromosomal changes, gene gains and losses, and effector gene turnover.</title>
        <authorList>
            <person name="Gomez Luciano L.B."/>
            <person name="Jason Tsai I."/>
            <person name="Chuma I."/>
            <person name="Tosa Y."/>
            <person name="Chen Y.H."/>
            <person name="Li J.Y."/>
            <person name="Li M.Y."/>
            <person name="Jade Lu M.Y."/>
            <person name="Nakayashiki H."/>
            <person name="Li W.H."/>
        </authorList>
    </citation>
    <scope>NUCLEOTIDE SEQUENCE [LARGE SCALE GENOMIC DNA]</scope>
    <source>
        <strain evidence="3">MZ5-1-6</strain>
    </source>
</reference>
<evidence type="ECO:0000313" key="4">
    <source>
        <dbReference type="Proteomes" id="UP000294847"/>
    </source>
</evidence>